<dbReference type="InterPro" id="IPR056871">
    <property type="entry name" value="WH_TTC3"/>
</dbReference>
<dbReference type="STRING" id="372326.A0A1V4J2P3"/>
<dbReference type="OrthoDB" id="8062037at2759"/>
<comment type="caution">
    <text evidence="15">The sequence shown here is derived from an EMBL/GenBank/DDBJ whole genome shotgun (WGS) entry which is preliminary data.</text>
</comment>
<dbReference type="InterPro" id="IPR013083">
    <property type="entry name" value="Znf_RING/FYVE/PHD"/>
</dbReference>
<keyword evidence="12" id="KW-0175">Coiled coil</keyword>
<protein>
    <recommendedName>
        <fullName evidence="4">RING-type E3 ubiquitin transferase</fullName>
        <ecNumber evidence="4">2.3.2.27</ecNumber>
    </recommendedName>
</protein>
<dbReference type="InterPro" id="IPR019734">
    <property type="entry name" value="TPR_rpt"/>
</dbReference>
<dbReference type="Gene3D" id="1.25.40.10">
    <property type="entry name" value="Tetratricopeptide repeat domain"/>
    <property type="match status" value="2"/>
</dbReference>
<comment type="subcellular location">
    <subcellularLocation>
        <location evidence="2">Cytoplasm</location>
    </subcellularLocation>
</comment>
<reference evidence="15 16" key="1">
    <citation type="submission" date="2016-02" db="EMBL/GenBank/DDBJ databases">
        <title>Band-tailed pigeon sequencing and assembly.</title>
        <authorList>
            <person name="Soares A.E."/>
            <person name="Novak B.J."/>
            <person name="Rice E.S."/>
            <person name="O'Connell B."/>
            <person name="Chang D."/>
            <person name="Weber S."/>
            <person name="Shapiro B."/>
        </authorList>
    </citation>
    <scope>NUCLEOTIDE SEQUENCE [LARGE SCALE GENOMIC DNA]</scope>
    <source>
        <strain evidence="15">BTP2013</strain>
        <tissue evidence="15">Blood</tissue>
    </source>
</reference>
<evidence type="ECO:0000256" key="4">
    <source>
        <dbReference type="ARBA" id="ARBA00012483"/>
    </source>
</evidence>
<dbReference type="CDD" id="cd16481">
    <property type="entry name" value="RING-H2_TTC3"/>
    <property type="match status" value="1"/>
</dbReference>
<keyword evidence="7" id="KW-0479">Metal-binding</keyword>
<evidence type="ECO:0000256" key="5">
    <source>
        <dbReference type="ARBA" id="ARBA00022490"/>
    </source>
</evidence>
<dbReference type="InterPro" id="IPR043866">
    <property type="entry name" value="TTC3/DZIP3_dom"/>
</dbReference>
<dbReference type="Pfam" id="PF24812">
    <property type="entry name" value="WHD_TTC3"/>
    <property type="match status" value="1"/>
</dbReference>
<dbReference type="InterPro" id="IPR011990">
    <property type="entry name" value="TPR-like_helical_dom_sf"/>
</dbReference>
<dbReference type="Pfam" id="PF24905">
    <property type="entry name" value="TTC3_9th"/>
    <property type="match status" value="1"/>
</dbReference>
<feature type="coiled-coil region" evidence="12">
    <location>
        <begin position="1526"/>
        <end position="1631"/>
    </location>
</feature>
<dbReference type="SMART" id="SM00184">
    <property type="entry name" value="RING"/>
    <property type="match status" value="1"/>
</dbReference>
<feature type="region of interest" description="Disordered" evidence="13">
    <location>
        <begin position="1"/>
        <end position="59"/>
    </location>
</feature>
<name>A0A1V4J2P3_PATFA</name>
<keyword evidence="5" id="KW-0963">Cytoplasm</keyword>
<feature type="repeat" description="TPR" evidence="11">
    <location>
        <begin position="666"/>
        <end position="699"/>
    </location>
</feature>
<dbReference type="EC" id="2.3.2.27" evidence="4"/>
<feature type="compositionally biased region" description="Basic and acidic residues" evidence="13">
    <location>
        <begin position="860"/>
        <end position="885"/>
    </location>
</feature>
<dbReference type="Pfam" id="PF24525">
    <property type="entry name" value="TTC3"/>
    <property type="match status" value="1"/>
</dbReference>
<dbReference type="SUPFAM" id="SSF48452">
    <property type="entry name" value="TPR-like"/>
    <property type="match status" value="2"/>
</dbReference>
<feature type="coiled-coil region" evidence="12">
    <location>
        <begin position="1722"/>
        <end position="1753"/>
    </location>
</feature>
<dbReference type="PROSITE" id="PS50089">
    <property type="entry name" value="ZF_RING_2"/>
    <property type="match status" value="1"/>
</dbReference>
<evidence type="ECO:0000256" key="8">
    <source>
        <dbReference type="ARBA" id="ARBA00022771"/>
    </source>
</evidence>
<dbReference type="PANTHER" id="PTHR17550:SF4">
    <property type="entry name" value="E3 UBIQUITIN-PROTEIN LIGASE TTC3"/>
    <property type="match status" value="1"/>
</dbReference>
<dbReference type="InterPro" id="IPR056870">
    <property type="entry name" value="TTC3/DZIP3/RBM44-like_helical"/>
</dbReference>
<feature type="region of interest" description="Disordered" evidence="13">
    <location>
        <begin position="452"/>
        <end position="510"/>
    </location>
</feature>
<dbReference type="SMART" id="SM00028">
    <property type="entry name" value="TPR"/>
    <property type="match status" value="4"/>
</dbReference>
<feature type="region of interest" description="Disordered" evidence="13">
    <location>
        <begin position="1798"/>
        <end position="1836"/>
    </location>
</feature>
<feature type="compositionally biased region" description="Basic and acidic residues" evidence="13">
    <location>
        <begin position="454"/>
        <end position="473"/>
    </location>
</feature>
<evidence type="ECO:0000313" key="15">
    <source>
        <dbReference type="EMBL" id="OPJ66410.1"/>
    </source>
</evidence>
<accession>A0A1V4J2P3</accession>
<dbReference type="InterPro" id="IPR001841">
    <property type="entry name" value="Znf_RING"/>
</dbReference>
<dbReference type="PROSITE" id="PS50005">
    <property type="entry name" value="TPR"/>
    <property type="match status" value="2"/>
</dbReference>
<evidence type="ECO:0000256" key="9">
    <source>
        <dbReference type="ARBA" id="ARBA00022833"/>
    </source>
</evidence>
<feature type="compositionally biased region" description="Polar residues" evidence="13">
    <location>
        <begin position="1999"/>
        <end position="2012"/>
    </location>
</feature>
<keyword evidence="16" id="KW-1185">Reference proteome</keyword>
<evidence type="ECO:0000256" key="7">
    <source>
        <dbReference type="ARBA" id="ARBA00022723"/>
    </source>
</evidence>
<feature type="domain" description="RING-type" evidence="14">
    <location>
        <begin position="2037"/>
        <end position="2077"/>
    </location>
</feature>
<evidence type="ECO:0000256" key="13">
    <source>
        <dbReference type="SAM" id="MobiDB-lite"/>
    </source>
</evidence>
<evidence type="ECO:0000256" key="10">
    <source>
        <dbReference type="PROSITE-ProRule" id="PRU00175"/>
    </source>
</evidence>
<proteinExistence type="predicted"/>
<dbReference type="GO" id="GO:0005737">
    <property type="term" value="C:cytoplasm"/>
    <property type="evidence" value="ECO:0007669"/>
    <property type="project" value="UniProtKB-SubCell"/>
</dbReference>
<evidence type="ECO:0000256" key="6">
    <source>
        <dbReference type="ARBA" id="ARBA00022679"/>
    </source>
</evidence>
<dbReference type="GO" id="GO:0016567">
    <property type="term" value="P:protein ubiquitination"/>
    <property type="evidence" value="ECO:0007669"/>
    <property type="project" value="UniProtKB-UniPathway"/>
</dbReference>
<keyword evidence="6" id="KW-0808">Transferase</keyword>
<organism evidence="15 16">
    <name type="scientific">Patagioenas fasciata monilis</name>
    <dbReference type="NCBI Taxonomy" id="372326"/>
    <lineage>
        <taxon>Eukaryota</taxon>
        <taxon>Metazoa</taxon>
        <taxon>Chordata</taxon>
        <taxon>Craniata</taxon>
        <taxon>Vertebrata</taxon>
        <taxon>Euteleostomi</taxon>
        <taxon>Archelosauria</taxon>
        <taxon>Archosauria</taxon>
        <taxon>Dinosauria</taxon>
        <taxon>Saurischia</taxon>
        <taxon>Theropoda</taxon>
        <taxon>Coelurosauria</taxon>
        <taxon>Aves</taxon>
        <taxon>Neognathae</taxon>
        <taxon>Neoaves</taxon>
        <taxon>Columbimorphae</taxon>
        <taxon>Columbiformes</taxon>
        <taxon>Columbidae</taxon>
        <taxon>Patagioenas</taxon>
    </lineage>
</organism>
<feature type="compositionally biased region" description="Polar residues" evidence="13">
    <location>
        <begin position="1802"/>
        <end position="1833"/>
    </location>
</feature>
<feature type="compositionally biased region" description="Polar residues" evidence="13">
    <location>
        <begin position="1964"/>
        <end position="1976"/>
    </location>
</feature>
<feature type="compositionally biased region" description="Basic and acidic residues" evidence="13">
    <location>
        <begin position="482"/>
        <end position="502"/>
    </location>
</feature>
<feature type="region of interest" description="Disordered" evidence="13">
    <location>
        <begin position="523"/>
        <end position="551"/>
    </location>
</feature>
<dbReference type="Pfam" id="PF13639">
    <property type="entry name" value="zf-RING_2"/>
    <property type="match status" value="1"/>
</dbReference>
<evidence type="ECO:0000256" key="11">
    <source>
        <dbReference type="PROSITE-ProRule" id="PRU00339"/>
    </source>
</evidence>
<dbReference type="PANTHER" id="PTHR17550">
    <property type="entry name" value="E3 UBIQUITIN-PROTEIN LIGASE TTC3"/>
    <property type="match status" value="1"/>
</dbReference>
<sequence length="2096" mass="237413">MAEGEDTGKAKTPNRAPSTPLSRSPVRTPLRARPPIAHAQPQTYSANLPASGRGTSEPAVGGVRRALAARWLVPVTSGSNWPVARARLGVAAGARGRRGCRGEVGAASALRSRREAEAGAGSRTMGEPMSESKFGAAAFYFAEKSCCELSHGVFVQRSQQKPKTGVDPCEVWCNQPVDILREYCNIIKIRIFWPLLFNCESDSLVAGWSSSQILEEKWKRLCDLQVLEDLVDLMKKLVNVPPIIGGILRIGSRIHNGFFDVGDALDWFRCTGDVSILERLEKLGDFGWLHLEIFFAECKRYITKVALEDCNLVEEFKAVTCENCRKNSESMKQKGNEEFSQGNFDRAIMSYTKAIEFCPANHLLYGNRALCLILTRQYKRALADGKRATILKPNWPKGHYHFCKALSLLGEHELALKANERAQELCRNIIDGLKDLIQQNYKLKKTLEEINGIKQDKQKPKKSLPEKKDDSSSKSHLIISQEQKEIEKGRKRTQSDPKDHHCPQNQDTTVTAIQRTESKSWSLEFPPSQSHHNKGRQKNKPGVSEKTKDHLDLKTDSKAIQDKLFCTAQQVDLNMLLEAVKSLVHDGYTALMDQRCHSAEQAFSQLLSILNPSELKQLNLRIINYVVVIYGHATALLGIGQPEALTKAEDQFKKIIEQYQEERFGCLAYYGIGKVYLRQNRFSDALDQFMKSQTMVNHRIVPGVLTWPTTSQVIEETRTEKLQLNLRNCIEECKFPPEPDAICRYQQCHGHSKIQIYFTDPDFKGFIRITCCQQCRVEFHISCWKKLKTTNYSDKNDKDFLQELCFTPDCTGLISKIVIFSSSGLVKCEFEQKITKAKEPPRASIKQKCSSLRKLKMKEEKKLRRKGAREEARNSAKKKIEEKQMGNEPSQYSDHSGYIQDLYAGDRVLQHISRNAERIKIAVHDASKLLKELFSWFVISEEDYVSYSKTCSMSHEVMEQLISYLIQEKNRVKTRGFIHVLSELEEVDPKLHKWLKHLNNLGLTATKNFILQYGQFLKELDLSILTRLWNEKYGSKFDYVTTSCEDEEIRDYFLKPPLEKTRCFIWLLEDNRENFPFLHQALDEFFDKMDDPTIILKKQGTENMSTNGIKVKNKNRKKNSKDSRSVLVISSGVSTAAREEDEIFTEENTLDFTNPYEPFVIPEYLQSQLEEFEALCDISNSYQRLLDNNPAQTCESLYEYFSQILEEHGPMEIDNKLLIGEYEHFPEEARKIVEDEGGLKSFLLKSLRFIMVDNLVGLKKHAILLKENTNRNETGYNKEENILACNVKEDSSEKKLQLNPAAKEFKPLSYPQQPPISAPNDLTVTSYETLQYLPWSLPTSCKLVHSLHSQGINATENESLFSDILLTCFDSENPGMFLPRISCGYQYESILPMHSQMPDMSNVAKQPTCVYADRKAHQDSDESAASDRKYKLSNLIPTETPIYEDPLCQLKNSDNAFCEDNFGVANSTNEAECCIQVIKVEKESRDIPLMKNSHTRMVAVQVNHEVVDRETNTLPFHPFEMQQGDILRMEKEHQVLKEQLKEAQEKYEQLQSRSSEEIGAAKELLKKSVEETEVSKNELDWLHQDLEIKVKKWQQEKKENKDNLKALRNTAKKHTDTNDRYSKTIDEKEKKYNGYLNTYLETSNKFANDKVKLEELIKKSQDDCQECVKRAVKAEILVLKNWKETEVYKLNGKAANAEANLKMLKSLSSSLPSAAPKLKSQIDSWEIFISNVKKQLEKVEAEYEEKIQMVKNGVQNCLTKMETVELPSPPCVLTRQGGAPASDPAIVTYSSASAHPNLLPAFSNSEDPSPTRASFNTQAGVQPAHASSKSCSASGGPVKMCSTSLEGSYSDKVSAACPSGISGSKTQNVQPNQSHQGDSAVQPRPSGLQNNKIIPKAFENIIVRLQSIFPNYSSSDLISFIKDIQRRNGNTLSGLSLDEVLSRVTELILDQQNKAPASAGIPVTSVSPASPVQTGARSRAVPAEENVPSPPKARLVHKNASSKNPSQPNLQPWGNVGGTPKSKWKKLDYTASRDDPCTICHDDLSRDTCELECGHRFHRECIRTWLKQHSSTCPICRVHALLPEDFPELPARNKYA</sequence>
<evidence type="ECO:0000259" key="14">
    <source>
        <dbReference type="PROSITE" id="PS50089"/>
    </source>
</evidence>
<comment type="pathway">
    <text evidence="3">Protein modification; protein ubiquitination.</text>
</comment>
<gene>
    <name evidence="15" type="primary">TTC3</name>
    <name evidence="15" type="ORF">AV530_016483</name>
</gene>
<dbReference type="InterPro" id="IPR011029">
    <property type="entry name" value="DEATH-like_dom_sf"/>
</dbReference>
<dbReference type="SUPFAM" id="SSF57850">
    <property type="entry name" value="RING/U-box"/>
    <property type="match status" value="1"/>
</dbReference>
<feature type="region of interest" description="Disordered" evidence="13">
    <location>
        <begin position="860"/>
        <end position="893"/>
    </location>
</feature>
<dbReference type="GO" id="GO:0061630">
    <property type="term" value="F:ubiquitin protein ligase activity"/>
    <property type="evidence" value="ECO:0007669"/>
    <property type="project" value="UniProtKB-EC"/>
</dbReference>
<dbReference type="Gene3D" id="3.30.40.10">
    <property type="entry name" value="Zinc/RING finger domain, C3HC4 (zinc finger)"/>
    <property type="match status" value="1"/>
</dbReference>
<dbReference type="UniPathway" id="UPA00143"/>
<keyword evidence="11" id="KW-0802">TPR repeat</keyword>
<dbReference type="Proteomes" id="UP000190648">
    <property type="component" value="Unassembled WGS sequence"/>
</dbReference>
<dbReference type="Pfam" id="PF19179">
    <property type="entry name" value="TTC3_DZIP3_dom"/>
    <property type="match status" value="1"/>
</dbReference>
<evidence type="ECO:0000256" key="3">
    <source>
        <dbReference type="ARBA" id="ARBA00004906"/>
    </source>
</evidence>
<feature type="region of interest" description="Disordered" evidence="13">
    <location>
        <begin position="1856"/>
        <end position="1888"/>
    </location>
</feature>
<keyword evidence="8 10" id="KW-0863">Zinc-finger</keyword>
<dbReference type="GO" id="GO:0008270">
    <property type="term" value="F:zinc ion binding"/>
    <property type="evidence" value="ECO:0007669"/>
    <property type="project" value="UniProtKB-KW"/>
</dbReference>
<dbReference type="EMBL" id="LSYS01009367">
    <property type="protein sequence ID" value="OPJ66410.1"/>
    <property type="molecule type" value="Genomic_DNA"/>
</dbReference>
<evidence type="ECO:0000256" key="12">
    <source>
        <dbReference type="SAM" id="Coils"/>
    </source>
</evidence>
<evidence type="ECO:0000256" key="1">
    <source>
        <dbReference type="ARBA" id="ARBA00000900"/>
    </source>
</evidence>
<feature type="compositionally biased region" description="Polar residues" evidence="13">
    <location>
        <begin position="1861"/>
        <end position="1879"/>
    </location>
</feature>
<feature type="region of interest" description="Disordered" evidence="13">
    <location>
        <begin position="1955"/>
        <end position="2022"/>
    </location>
</feature>
<keyword evidence="9" id="KW-0862">Zinc</keyword>
<dbReference type="InterPro" id="IPR056872">
    <property type="entry name" value="TTC3/DZIP3-like_helical"/>
</dbReference>
<evidence type="ECO:0000313" key="16">
    <source>
        <dbReference type="Proteomes" id="UP000190648"/>
    </source>
</evidence>
<comment type="catalytic activity">
    <reaction evidence="1">
        <text>S-ubiquitinyl-[E2 ubiquitin-conjugating enzyme]-L-cysteine + [acceptor protein]-L-lysine = [E2 ubiquitin-conjugating enzyme]-L-cysteine + N(6)-ubiquitinyl-[acceptor protein]-L-lysine.</text>
        <dbReference type="EC" id="2.3.2.27"/>
    </reaction>
</comment>
<feature type="repeat" description="TPR" evidence="11">
    <location>
        <begin position="328"/>
        <end position="361"/>
    </location>
</feature>
<evidence type="ECO:0000256" key="2">
    <source>
        <dbReference type="ARBA" id="ARBA00004496"/>
    </source>
</evidence>
<dbReference type="Gene3D" id="1.10.533.10">
    <property type="entry name" value="Death Domain, Fas"/>
    <property type="match status" value="1"/>
</dbReference>